<dbReference type="Proteomes" id="UP000053989">
    <property type="component" value="Unassembled WGS sequence"/>
</dbReference>
<keyword evidence="5" id="KW-1185">Reference proteome</keyword>
<reference evidence="5" key="2">
    <citation type="submission" date="2015-01" db="EMBL/GenBank/DDBJ databases">
        <title>Evolutionary Origins and Diversification of the Mycorrhizal Mutualists.</title>
        <authorList>
            <consortium name="DOE Joint Genome Institute"/>
            <consortium name="Mycorrhizal Genomics Consortium"/>
            <person name="Kohler A."/>
            <person name="Kuo A."/>
            <person name="Nagy L.G."/>
            <person name="Floudas D."/>
            <person name="Copeland A."/>
            <person name="Barry K.W."/>
            <person name="Cichocki N."/>
            <person name="Veneault-Fourrey C."/>
            <person name="LaButti K."/>
            <person name="Lindquist E.A."/>
            <person name="Lipzen A."/>
            <person name="Lundell T."/>
            <person name="Morin E."/>
            <person name="Murat C."/>
            <person name="Riley R."/>
            <person name="Ohm R."/>
            <person name="Sun H."/>
            <person name="Tunlid A."/>
            <person name="Henrissat B."/>
            <person name="Grigoriev I.V."/>
            <person name="Hibbett D.S."/>
            <person name="Martin F."/>
        </authorList>
    </citation>
    <scope>NUCLEOTIDE SEQUENCE [LARGE SCALE GENOMIC DNA]</scope>
    <source>
        <strain evidence="5">Foug A</strain>
    </source>
</reference>
<feature type="compositionally biased region" description="Polar residues" evidence="2">
    <location>
        <begin position="64"/>
        <end position="77"/>
    </location>
</feature>
<feature type="region of interest" description="Disordered" evidence="2">
    <location>
        <begin position="1"/>
        <end position="32"/>
    </location>
</feature>
<feature type="region of interest" description="Disordered" evidence="2">
    <location>
        <begin position="54"/>
        <end position="79"/>
    </location>
</feature>
<evidence type="ECO:0000313" key="5">
    <source>
        <dbReference type="Proteomes" id="UP000053989"/>
    </source>
</evidence>
<organism evidence="4 5">
    <name type="scientific">Scleroderma citrinum Foug A</name>
    <dbReference type="NCBI Taxonomy" id="1036808"/>
    <lineage>
        <taxon>Eukaryota</taxon>
        <taxon>Fungi</taxon>
        <taxon>Dikarya</taxon>
        <taxon>Basidiomycota</taxon>
        <taxon>Agaricomycotina</taxon>
        <taxon>Agaricomycetes</taxon>
        <taxon>Agaricomycetidae</taxon>
        <taxon>Boletales</taxon>
        <taxon>Sclerodermatineae</taxon>
        <taxon>Sclerodermataceae</taxon>
        <taxon>Scleroderma</taxon>
    </lineage>
</organism>
<dbReference type="OrthoDB" id="163438at2759"/>
<dbReference type="InterPro" id="IPR056884">
    <property type="entry name" value="NPHP3-like_N"/>
</dbReference>
<dbReference type="Pfam" id="PF24883">
    <property type="entry name" value="NPHP3_N"/>
    <property type="match status" value="1"/>
</dbReference>
<proteinExistence type="predicted"/>
<dbReference type="AlphaFoldDB" id="A0A0C3D8W9"/>
<evidence type="ECO:0000259" key="3">
    <source>
        <dbReference type="Pfam" id="PF24883"/>
    </source>
</evidence>
<dbReference type="EMBL" id="KN822104">
    <property type="protein sequence ID" value="KIM57165.1"/>
    <property type="molecule type" value="Genomic_DNA"/>
</dbReference>
<gene>
    <name evidence="4" type="ORF">SCLCIDRAFT_29012</name>
</gene>
<protein>
    <recommendedName>
        <fullName evidence="3">Nephrocystin 3-like N-terminal domain-containing protein</fullName>
    </recommendedName>
</protein>
<evidence type="ECO:0000256" key="1">
    <source>
        <dbReference type="ARBA" id="ARBA00022737"/>
    </source>
</evidence>
<dbReference type="HOGENOM" id="CLU_455729_0_0_1"/>
<feature type="domain" description="Nephrocystin 3-like N-terminal" evidence="3">
    <location>
        <begin position="326"/>
        <end position="486"/>
    </location>
</feature>
<dbReference type="InParanoid" id="A0A0C3D8W9"/>
<sequence length="559" mass="62104">MMFKKNRTTVNHSVPDRSDQGPPRENPLGWTSLSKVTSKVNLLHREDKFPIPGAVAGTAALPQPSATPQQETASSEPTGGICGERFDKQQDVDQTLFDVLSQAIQTGSVIGDIGSLEQDLSTVGKVQNLESIGFMNNTTDPSSDVTDMYLQPLHIFDTVVTKITKMHPYTQMSLTALTVAAQLILSQADIDDDMNDLLAKISHTYHFLMENETLAEIDIVKEMLAQIAQVVQQCAQFIANYSETKKFWMTLGKDVPSERKIMTDKYKTGLDSLMDQFRNGEHTHIRVSARPIGDTEGLHNLVCATGVGVDTRKLCAEGRGTEILTEIIDWIDDPTPTAPRIFWLHGQVDEDNSAIAHTIAWHVRNCGGLGSCFCFARDRRSERLHEKVLSTIARDLATWDLRLKPILADALALDPSLGSTPDVMQQWQKLILEPLSRLKGAMVGTVVVVINGLDESGDDATRQHILGFLTEADKLPSNLRILLTSRPEADIRRGLNSVRHIKSRSLDEIPTQWNVCLSVSIEIDRLAEKSLYGVRLHLRPNVVLLHSAFFLYPEISERA</sequence>
<accession>A0A0C3D8W9</accession>
<name>A0A0C3D8W9_9AGAM</name>
<evidence type="ECO:0000313" key="4">
    <source>
        <dbReference type="EMBL" id="KIM57165.1"/>
    </source>
</evidence>
<reference evidence="4 5" key="1">
    <citation type="submission" date="2014-04" db="EMBL/GenBank/DDBJ databases">
        <authorList>
            <consortium name="DOE Joint Genome Institute"/>
            <person name="Kuo A."/>
            <person name="Kohler A."/>
            <person name="Nagy L.G."/>
            <person name="Floudas D."/>
            <person name="Copeland A."/>
            <person name="Barry K.W."/>
            <person name="Cichocki N."/>
            <person name="Veneault-Fourrey C."/>
            <person name="LaButti K."/>
            <person name="Lindquist E.A."/>
            <person name="Lipzen A."/>
            <person name="Lundell T."/>
            <person name="Morin E."/>
            <person name="Murat C."/>
            <person name="Sun H."/>
            <person name="Tunlid A."/>
            <person name="Henrissat B."/>
            <person name="Grigoriev I.V."/>
            <person name="Hibbett D.S."/>
            <person name="Martin F."/>
            <person name="Nordberg H.P."/>
            <person name="Cantor M.N."/>
            <person name="Hua S.X."/>
        </authorList>
    </citation>
    <scope>NUCLEOTIDE SEQUENCE [LARGE SCALE GENOMIC DNA]</scope>
    <source>
        <strain evidence="4 5">Foug A</strain>
    </source>
</reference>
<dbReference type="STRING" id="1036808.A0A0C3D8W9"/>
<evidence type="ECO:0000256" key="2">
    <source>
        <dbReference type="SAM" id="MobiDB-lite"/>
    </source>
</evidence>
<keyword evidence="1" id="KW-0677">Repeat</keyword>